<dbReference type="RefSeq" id="WP_136953166.1">
    <property type="nucleotide sequence ID" value="NZ_CP039712.1"/>
</dbReference>
<feature type="region of interest" description="Disordered" evidence="1">
    <location>
        <begin position="30"/>
        <end position="128"/>
    </location>
</feature>
<dbReference type="EMBL" id="CP039712">
    <property type="protein sequence ID" value="QCI86332.1"/>
    <property type="molecule type" value="Genomic_DNA"/>
</dbReference>
<dbReference type="PROSITE" id="PS51257">
    <property type="entry name" value="PROKAR_LIPOPROTEIN"/>
    <property type="match status" value="1"/>
</dbReference>
<dbReference type="Proteomes" id="UP000298615">
    <property type="component" value="Chromosome"/>
</dbReference>
<feature type="compositionally biased region" description="Polar residues" evidence="1">
    <location>
        <begin position="83"/>
        <end position="94"/>
    </location>
</feature>
<organism evidence="2 3">
    <name type="scientific">Vagococcus zengguangii</name>
    <dbReference type="NCBI Taxonomy" id="2571750"/>
    <lineage>
        <taxon>Bacteria</taxon>
        <taxon>Bacillati</taxon>
        <taxon>Bacillota</taxon>
        <taxon>Bacilli</taxon>
        <taxon>Lactobacillales</taxon>
        <taxon>Enterococcaceae</taxon>
        <taxon>Vagococcus</taxon>
    </lineage>
</organism>
<reference evidence="2 3" key="1">
    <citation type="submission" date="2019-04" db="EMBL/GenBank/DDBJ databases">
        <title>Vagococcus sp. nov., isolated from faeces of yaks (Bos grunniens).</title>
        <authorList>
            <person name="Ge Y."/>
        </authorList>
    </citation>
    <scope>NUCLEOTIDE SEQUENCE [LARGE SCALE GENOMIC DNA]</scope>
    <source>
        <strain evidence="2 3">MN-17</strain>
    </source>
</reference>
<gene>
    <name evidence="2" type="ORF">FA707_04845</name>
</gene>
<evidence type="ECO:0000313" key="2">
    <source>
        <dbReference type="EMBL" id="QCI86332.1"/>
    </source>
</evidence>
<evidence type="ECO:0000313" key="3">
    <source>
        <dbReference type="Proteomes" id="UP000298615"/>
    </source>
</evidence>
<evidence type="ECO:0000256" key="1">
    <source>
        <dbReference type="SAM" id="MobiDB-lite"/>
    </source>
</evidence>
<feature type="compositionally biased region" description="Basic and acidic residues" evidence="1">
    <location>
        <begin position="59"/>
        <end position="70"/>
    </location>
</feature>
<proteinExistence type="predicted"/>
<accession>A0A4D7CTS6</accession>
<sequence>MLKKINHILICSTLLIIGTGCSKKSEIKNDSSLKTHVTGNTKKSTNSNETDQSTNFSSQEKESNSSKEKVSTTIETTSEASSNIPSTEEILSNDNPEKFIQAYNEFSMNGNPMPPEQRGSVRPSDSSGLSGEEYNIILWGIVDYYGNAYQNGWISEEQNSTAQKLATDKLYNGGYSDQSNNDDLVNITSENVIEYVDEYVRTYTDWNLSYPEVKLADDGISLQVHFESELGSPNRGYFLVSPHGTIARYSTVGEPLKRLEDL</sequence>
<keyword evidence="3" id="KW-1185">Reference proteome</keyword>
<protein>
    <submittedName>
        <fullName evidence="2">Uncharacterized protein</fullName>
    </submittedName>
</protein>
<dbReference type="KEGG" id="vao:FA707_04845"/>
<feature type="compositionally biased region" description="Low complexity" evidence="1">
    <location>
        <begin position="71"/>
        <end position="82"/>
    </location>
</feature>
<feature type="compositionally biased region" description="Polar residues" evidence="1">
    <location>
        <begin position="34"/>
        <end position="56"/>
    </location>
</feature>
<dbReference type="AlphaFoldDB" id="A0A4D7CTS6"/>
<name>A0A4D7CTS6_9ENTE</name>